<proteinExistence type="predicted"/>
<feature type="region of interest" description="Disordered" evidence="1">
    <location>
        <begin position="47"/>
        <end position="76"/>
    </location>
</feature>
<name>A0AAE0DHM8_9LECA</name>
<protein>
    <submittedName>
        <fullName evidence="2">Uncharacterized protein</fullName>
    </submittedName>
</protein>
<accession>A0AAE0DHM8</accession>
<gene>
    <name evidence="2" type="ORF">OEA41_009436</name>
</gene>
<reference evidence="2" key="1">
    <citation type="submission" date="2022-11" db="EMBL/GenBank/DDBJ databases">
        <title>Chromosomal genome sequence assembly and mating type (MAT) locus characterization of the leprose asexual lichenized fungus Lepraria neglecta (Nyl.) Erichsen.</title>
        <authorList>
            <person name="Allen J.L."/>
            <person name="Pfeffer B."/>
        </authorList>
    </citation>
    <scope>NUCLEOTIDE SEQUENCE</scope>
    <source>
        <strain evidence="2">Allen 5258</strain>
    </source>
</reference>
<organism evidence="2 3">
    <name type="scientific">Lepraria neglecta</name>
    <dbReference type="NCBI Taxonomy" id="209136"/>
    <lineage>
        <taxon>Eukaryota</taxon>
        <taxon>Fungi</taxon>
        <taxon>Dikarya</taxon>
        <taxon>Ascomycota</taxon>
        <taxon>Pezizomycotina</taxon>
        <taxon>Lecanoromycetes</taxon>
        <taxon>OSLEUM clade</taxon>
        <taxon>Lecanoromycetidae</taxon>
        <taxon>Lecanorales</taxon>
        <taxon>Lecanorineae</taxon>
        <taxon>Stereocaulaceae</taxon>
        <taxon>Lepraria</taxon>
    </lineage>
</organism>
<comment type="caution">
    <text evidence="2">The sequence shown here is derived from an EMBL/GenBank/DDBJ whole genome shotgun (WGS) entry which is preliminary data.</text>
</comment>
<dbReference type="Proteomes" id="UP001276659">
    <property type="component" value="Unassembled WGS sequence"/>
</dbReference>
<dbReference type="EMBL" id="JASNWA010000009">
    <property type="protein sequence ID" value="KAK3170051.1"/>
    <property type="molecule type" value="Genomic_DNA"/>
</dbReference>
<evidence type="ECO:0000313" key="2">
    <source>
        <dbReference type="EMBL" id="KAK3170051.1"/>
    </source>
</evidence>
<sequence length="76" mass="8375">MGASEVAMRMNHHPSQVLTAGTLSSLTDAPKTQLQDWLEKPQTHEQLAVEGQTSRSLPEMEKFLGDIGKKMDGKPK</sequence>
<dbReference type="AlphaFoldDB" id="A0AAE0DHM8"/>
<feature type="compositionally biased region" description="Basic and acidic residues" evidence="1">
    <location>
        <begin position="58"/>
        <end position="76"/>
    </location>
</feature>
<evidence type="ECO:0000313" key="3">
    <source>
        <dbReference type="Proteomes" id="UP001276659"/>
    </source>
</evidence>
<keyword evidence="3" id="KW-1185">Reference proteome</keyword>
<evidence type="ECO:0000256" key="1">
    <source>
        <dbReference type="SAM" id="MobiDB-lite"/>
    </source>
</evidence>